<dbReference type="Gene3D" id="2.30.30.910">
    <property type="match status" value="1"/>
</dbReference>
<protein>
    <recommendedName>
        <fullName evidence="2 5">Basal-body rod modification protein FlgD</fullName>
    </recommendedName>
</protein>
<gene>
    <name evidence="8" type="ORF">SMD31_01430</name>
</gene>
<comment type="similarity">
    <text evidence="1 5">Belongs to the FlgD family.</text>
</comment>
<name>A0ABU5DV44_9PROT</name>
<dbReference type="Pfam" id="PF13861">
    <property type="entry name" value="FLgD_tudor"/>
    <property type="match status" value="1"/>
</dbReference>
<evidence type="ECO:0000256" key="1">
    <source>
        <dbReference type="ARBA" id="ARBA00010577"/>
    </source>
</evidence>
<evidence type="ECO:0000313" key="8">
    <source>
        <dbReference type="EMBL" id="MDY0870558.1"/>
    </source>
</evidence>
<dbReference type="RefSeq" id="WP_320498831.1">
    <property type="nucleotide sequence ID" value="NZ_JAXCLX010000001.1"/>
</dbReference>
<evidence type="ECO:0000256" key="3">
    <source>
        <dbReference type="ARBA" id="ARBA00022795"/>
    </source>
</evidence>
<sequence length="238" mass="25571">MADIPSISQTLAERNAAAAANATSTTKDATANLSDNYDNFLTLLTTQLRNQDPLSPMDTAQFTQQLVAFSTVEQQIQSNKNLEKLINLQSSTNAYSAVAFIGTSVAIDSDKVMLKNKAARFDYTIDQAATKATMTIRDKNNQVVMITDADPRAGIHPAQWDGTDVFGNQLADGEYTVAVSYEDAAGKKYTADVTSYGVVDSADIEDGTVYLNVGTIRVPLDKVQHITKTAAASLTDDA</sequence>
<evidence type="ECO:0000256" key="5">
    <source>
        <dbReference type="RuleBase" id="RU362076"/>
    </source>
</evidence>
<dbReference type="Pfam" id="PF03963">
    <property type="entry name" value="FlgD"/>
    <property type="match status" value="1"/>
</dbReference>
<evidence type="ECO:0000256" key="2">
    <source>
        <dbReference type="ARBA" id="ARBA00016013"/>
    </source>
</evidence>
<proteinExistence type="inferred from homology"/>
<feature type="domain" description="FlgD Tudor-like" evidence="7">
    <location>
        <begin position="93"/>
        <end position="224"/>
    </location>
</feature>
<dbReference type="InterPro" id="IPR025963">
    <property type="entry name" value="FLgD_Tudor"/>
</dbReference>
<keyword evidence="3 5" id="KW-1005">Bacterial flagellum biogenesis</keyword>
<evidence type="ECO:0000313" key="9">
    <source>
        <dbReference type="Proteomes" id="UP001271769"/>
    </source>
</evidence>
<keyword evidence="9" id="KW-1185">Reference proteome</keyword>
<keyword evidence="8" id="KW-0282">Flagellum</keyword>
<evidence type="ECO:0000259" key="7">
    <source>
        <dbReference type="Pfam" id="PF13861"/>
    </source>
</evidence>
<comment type="function">
    <text evidence="4 5">Required for flagellar hook formation. May act as a scaffolding protein.</text>
</comment>
<organism evidence="8 9">
    <name type="scientific">Dongia rigui</name>
    <dbReference type="NCBI Taxonomy" id="940149"/>
    <lineage>
        <taxon>Bacteria</taxon>
        <taxon>Pseudomonadati</taxon>
        <taxon>Pseudomonadota</taxon>
        <taxon>Alphaproteobacteria</taxon>
        <taxon>Rhodospirillales</taxon>
        <taxon>Dongiaceae</taxon>
        <taxon>Dongia</taxon>
    </lineage>
</organism>
<dbReference type="Pfam" id="PF13860">
    <property type="entry name" value="FlgD_ig"/>
    <property type="match status" value="1"/>
</dbReference>
<dbReference type="InterPro" id="IPR005648">
    <property type="entry name" value="FlgD"/>
</dbReference>
<dbReference type="Gene3D" id="2.60.40.4070">
    <property type="match status" value="1"/>
</dbReference>
<comment type="caution">
    <text evidence="8">The sequence shown here is derived from an EMBL/GenBank/DDBJ whole genome shotgun (WGS) entry which is preliminary data.</text>
</comment>
<dbReference type="EMBL" id="JAXCLX010000001">
    <property type="protein sequence ID" value="MDY0870558.1"/>
    <property type="molecule type" value="Genomic_DNA"/>
</dbReference>
<dbReference type="InterPro" id="IPR025965">
    <property type="entry name" value="FlgD/Vpr_Ig-like"/>
</dbReference>
<reference evidence="8 9" key="1">
    <citation type="journal article" date="2013" name="Antonie Van Leeuwenhoek">
        <title>Dongia rigui sp. nov., isolated from freshwater of a large wetland in Korea.</title>
        <authorList>
            <person name="Baik K.S."/>
            <person name="Hwang Y.M."/>
            <person name="Choi J.S."/>
            <person name="Kwon J."/>
            <person name="Seong C.N."/>
        </authorList>
    </citation>
    <scope>NUCLEOTIDE SEQUENCE [LARGE SCALE GENOMIC DNA]</scope>
    <source>
        <strain evidence="8 9">04SU4-P</strain>
    </source>
</reference>
<evidence type="ECO:0000256" key="4">
    <source>
        <dbReference type="ARBA" id="ARBA00024746"/>
    </source>
</evidence>
<feature type="domain" description="FlgD/Vpr Ig-like" evidence="6">
    <location>
        <begin position="116"/>
        <end position="183"/>
    </location>
</feature>
<dbReference type="Proteomes" id="UP001271769">
    <property type="component" value="Unassembled WGS sequence"/>
</dbReference>
<keyword evidence="8" id="KW-0969">Cilium</keyword>
<keyword evidence="8" id="KW-0966">Cell projection</keyword>
<evidence type="ECO:0000259" key="6">
    <source>
        <dbReference type="Pfam" id="PF13860"/>
    </source>
</evidence>
<accession>A0ABU5DV44</accession>